<proteinExistence type="predicted"/>
<comment type="caution">
    <text evidence="1">The sequence shown here is derived from an EMBL/GenBank/DDBJ whole genome shotgun (WGS) entry which is preliminary data.</text>
</comment>
<dbReference type="EMBL" id="PZQS01000001">
    <property type="protein sequence ID" value="PVD39369.1"/>
    <property type="molecule type" value="Genomic_DNA"/>
</dbReference>
<name>A0A2T7Q128_POMCA</name>
<gene>
    <name evidence="1" type="ORF">C0Q70_01999</name>
</gene>
<accession>A0A2T7Q128</accession>
<dbReference type="AlphaFoldDB" id="A0A2T7Q128"/>
<dbReference type="Proteomes" id="UP000245119">
    <property type="component" value="Linkage Group LG1"/>
</dbReference>
<protein>
    <submittedName>
        <fullName evidence="1">Uncharacterized protein</fullName>
    </submittedName>
</protein>
<evidence type="ECO:0000313" key="2">
    <source>
        <dbReference type="Proteomes" id="UP000245119"/>
    </source>
</evidence>
<sequence length="134" mass="15006">MSEGEREKLVHLFWTGWLAGFAHDGPFAVVTCASWPYRKTWILELIPWATATHHSEGLQGKCCRTSNDQVVYGRFRPCYPVVLASGPVYTPPLHKPIERRVEVETSSAQMAQGGISDVYSRTIIDLWFAGEVPG</sequence>
<reference evidence="1 2" key="1">
    <citation type="submission" date="2018-04" db="EMBL/GenBank/DDBJ databases">
        <title>The genome of golden apple snail Pomacea canaliculata provides insight into stress tolerance and invasive adaptation.</title>
        <authorList>
            <person name="Liu C."/>
            <person name="Liu B."/>
            <person name="Ren Y."/>
            <person name="Zhang Y."/>
            <person name="Wang H."/>
            <person name="Li S."/>
            <person name="Jiang F."/>
            <person name="Yin L."/>
            <person name="Zhang G."/>
            <person name="Qian W."/>
            <person name="Fan W."/>
        </authorList>
    </citation>
    <scope>NUCLEOTIDE SEQUENCE [LARGE SCALE GENOMIC DNA]</scope>
    <source>
        <strain evidence="1">SZHN2017</strain>
        <tissue evidence="1">Muscle</tissue>
    </source>
</reference>
<evidence type="ECO:0000313" key="1">
    <source>
        <dbReference type="EMBL" id="PVD39369.1"/>
    </source>
</evidence>
<organism evidence="1 2">
    <name type="scientific">Pomacea canaliculata</name>
    <name type="common">Golden apple snail</name>
    <dbReference type="NCBI Taxonomy" id="400727"/>
    <lineage>
        <taxon>Eukaryota</taxon>
        <taxon>Metazoa</taxon>
        <taxon>Spiralia</taxon>
        <taxon>Lophotrochozoa</taxon>
        <taxon>Mollusca</taxon>
        <taxon>Gastropoda</taxon>
        <taxon>Caenogastropoda</taxon>
        <taxon>Architaenioglossa</taxon>
        <taxon>Ampullarioidea</taxon>
        <taxon>Ampullariidae</taxon>
        <taxon>Pomacea</taxon>
    </lineage>
</organism>
<keyword evidence="2" id="KW-1185">Reference proteome</keyword>